<feature type="domain" description="FAD/NAD(P)-binding" evidence="1">
    <location>
        <begin position="5"/>
        <end position="307"/>
    </location>
</feature>
<comment type="caution">
    <text evidence="2">The sequence shown here is derived from an EMBL/GenBank/DDBJ whole genome shotgun (WGS) entry which is preliminary data.</text>
</comment>
<dbReference type="Proteomes" id="UP001166286">
    <property type="component" value="Unassembled WGS sequence"/>
</dbReference>
<dbReference type="PRINTS" id="PR00368">
    <property type="entry name" value="FADPNR"/>
</dbReference>
<sequence length="392" mass="42392">MSTHDIVILGASYSALGAGHGLLKQLPALKKKTGKSYKVTFITNSTHFWFSVGAPRAMLKQYPKDIMDSFIPVKTGFEQYSSELYEIVHAEITGLETGKREVSYKLKDDKDNFISDIKTIHFDTLLIATGSTGPSPLYSYHGSYIPTLEAYKDVQARLPNAKTVVVVGGGSAGTETAGELGHLHGKKTSSPKDISILSGNDRLLPGLRPAIGKRAQEMLEEMGVKVEHNLRVKDSKSLENGSTQITLSDGSTRTVDLLLMATGRKPASSWVPSSLLDSTGKVTVDEYNRVPSIKGVFAAGDIASNSPGGIIYIKTSTPILVNNLLAELDASGKEKMKPYKPLTTKEMQLVPVGPDQGVGAAFGWWLPSMMVKMIKSKTFMFDQAMKTVMGTA</sequence>
<dbReference type="GO" id="GO:0050660">
    <property type="term" value="F:flavin adenine dinucleotide binding"/>
    <property type="evidence" value="ECO:0007669"/>
    <property type="project" value="TreeGrafter"/>
</dbReference>
<dbReference type="PRINTS" id="PR00411">
    <property type="entry name" value="PNDRDTASEI"/>
</dbReference>
<dbReference type="SUPFAM" id="SSF51905">
    <property type="entry name" value="FAD/NAD(P)-binding domain"/>
    <property type="match status" value="1"/>
</dbReference>
<evidence type="ECO:0000313" key="2">
    <source>
        <dbReference type="EMBL" id="KAK0508758.1"/>
    </source>
</evidence>
<accession>A0AA39QTA3</accession>
<protein>
    <recommendedName>
        <fullName evidence="1">FAD/NAD(P)-binding domain-containing protein</fullName>
    </recommendedName>
</protein>
<dbReference type="PANTHER" id="PTHR43735">
    <property type="entry name" value="APOPTOSIS-INDUCING FACTOR 1"/>
    <property type="match status" value="1"/>
</dbReference>
<dbReference type="GO" id="GO:0004174">
    <property type="term" value="F:electron-transferring-flavoprotein dehydrogenase activity"/>
    <property type="evidence" value="ECO:0007669"/>
    <property type="project" value="TreeGrafter"/>
</dbReference>
<dbReference type="InterPro" id="IPR023753">
    <property type="entry name" value="FAD/NAD-binding_dom"/>
</dbReference>
<dbReference type="InterPro" id="IPR036188">
    <property type="entry name" value="FAD/NAD-bd_sf"/>
</dbReference>
<dbReference type="Gene3D" id="3.50.50.100">
    <property type="match status" value="1"/>
</dbReference>
<dbReference type="Pfam" id="PF07992">
    <property type="entry name" value="Pyr_redox_2"/>
    <property type="match status" value="1"/>
</dbReference>
<name>A0AA39QTA3_9LECA</name>
<dbReference type="GO" id="GO:0005737">
    <property type="term" value="C:cytoplasm"/>
    <property type="evidence" value="ECO:0007669"/>
    <property type="project" value="TreeGrafter"/>
</dbReference>
<dbReference type="EMBL" id="JAFEKC020000020">
    <property type="protein sequence ID" value="KAK0508758.1"/>
    <property type="molecule type" value="Genomic_DNA"/>
</dbReference>
<organism evidence="2 3">
    <name type="scientific">Cladonia borealis</name>
    <dbReference type="NCBI Taxonomy" id="184061"/>
    <lineage>
        <taxon>Eukaryota</taxon>
        <taxon>Fungi</taxon>
        <taxon>Dikarya</taxon>
        <taxon>Ascomycota</taxon>
        <taxon>Pezizomycotina</taxon>
        <taxon>Lecanoromycetes</taxon>
        <taxon>OSLEUM clade</taxon>
        <taxon>Lecanoromycetidae</taxon>
        <taxon>Lecanorales</taxon>
        <taxon>Lecanorineae</taxon>
        <taxon>Cladoniaceae</taxon>
        <taxon>Cladonia</taxon>
    </lineage>
</organism>
<dbReference type="AlphaFoldDB" id="A0AA39QTA3"/>
<reference evidence="2" key="1">
    <citation type="submission" date="2023-03" db="EMBL/GenBank/DDBJ databases">
        <title>Complete genome of Cladonia borealis.</title>
        <authorList>
            <person name="Park H."/>
        </authorList>
    </citation>
    <scope>NUCLEOTIDE SEQUENCE</scope>
    <source>
        <strain evidence="2">ANT050790</strain>
    </source>
</reference>
<gene>
    <name evidence="2" type="ORF">JMJ35_009034</name>
</gene>
<evidence type="ECO:0000313" key="3">
    <source>
        <dbReference type="Proteomes" id="UP001166286"/>
    </source>
</evidence>
<evidence type="ECO:0000259" key="1">
    <source>
        <dbReference type="Pfam" id="PF07992"/>
    </source>
</evidence>
<proteinExistence type="predicted"/>
<keyword evidence="3" id="KW-1185">Reference proteome</keyword>
<dbReference type="PANTHER" id="PTHR43735:SF25">
    <property type="entry name" value="NAD(P)H DEHYDROGENASE 3"/>
    <property type="match status" value="1"/>
</dbReference>